<dbReference type="GO" id="GO:0022857">
    <property type="term" value="F:transmembrane transporter activity"/>
    <property type="evidence" value="ECO:0007669"/>
    <property type="project" value="InterPro"/>
</dbReference>
<protein>
    <submittedName>
        <fullName evidence="2">TOBE domain-containing protein</fullName>
    </submittedName>
</protein>
<dbReference type="AlphaFoldDB" id="A0A2H1HMU3"/>
<dbReference type="InterPro" id="IPR008995">
    <property type="entry name" value="Mo/tungstate-bd_C_term_dom"/>
</dbReference>
<dbReference type="SUPFAM" id="SSF50331">
    <property type="entry name" value="MOP-like"/>
    <property type="match status" value="1"/>
</dbReference>
<accession>A0A2H1HMU3</accession>
<dbReference type="Proteomes" id="UP000234382">
    <property type="component" value="Unassembled WGS sequence"/>
</dbReference>
<evidence type="ECO:0000313" key="3">
    <source>
        <dbReference type="Proteomes" id="UP000234382"/>
    </source>
</evidence>
<dbReference type="GO" id="GO:0055052">
    <property type="term" value="C:ATP-binding cassette (ABC) transporter complex, substrate-binding subunit-containing"/>
    <property type="evidence" value="ECO:0007669"/>
    <property type="project" value="TreeGrafter"/>
</dbReference>
<dbReference type="InterPro" id="IPR047641">
    <property type="entry name" value="ABC_transpr_MalK/UgpC-like"/>
</dbReference>
<dbReference type="Gene3D" id="2.40.50.100">
    <property type="match status" value="1"/>
</dbReference>
<name>A0A2H1HMU3_9MICO</name>
<gene>
    <name evidence="2" type="ORF">BI49514_00019</name>
</gene>
<dbReference type="PANTHER" id="PTHR43875">
    <property type="entry name" value="MALTODEXTRIN IMPORT ATP-BINDING PROTEIN MSMX"/>
    <property type="match status" value="1"/>
</dbReference>
<dbReference type="Pfam" id="PF08402">
    <property type="entry name" value="TOBE_2"/>
    <property type="match status" value="1"/>
</dbReference>
<dbReference type="Gene3D" id="2.40.50.140">
    <property type="entry name" value="Nucleic acid-binding proteins"/>
    <property type="match status" value="1"/>
</dbReference>
<evidence type="ECO:0000313" key="2">
    <source>
        <dbReference type="EMBL" id="SMX64186.1"/>
    </source>
</evidence>
<dbReference type="GO" id="GO:0016887">
    <property type="term" value="F:ATP hydrolysis activity"/>
    <property type="evidence" value="ECO:0007669"/>
    <property type="project" value="InterPro"/>
</dbReference>
<dbReference type="EMBL" id="FXYX01000001">
    <property type="protein sequence ID" value="SMX64186.1"/>
    <property type="molecule type" value="Genomic_DNA"/>
</dbReference>
<keyword evidence="3" id="KW-1185">Reference proteome</keyword>
<dbReference type="GO" id="GO:0005524">
    <property type="term" value="F:ATP binding"/>
    <property type="evidence" value="ECO:0007669"/>
    <property type="project" value="InterPro"/>
</dbReference>
<evidence type="ECO:0000259" key="1">
    <source>
        <dbReference type="Pfam" id="PF08402"/>
    </source>
</evidence>
<feature type="domain" description="Transport-associated OB type 2" evidence="1">
    <location>
        <begin position="119"/>
        <end position="191"/>
    </location>
</feature>
<dbReference type="Gene3D" id="3.40.50.300">
    <property type="entry name" value="P-loop containing nucleotide triphosphate hydrolases"/>
    <property type="match status" value="1"/>
</dbReference>
<dbReference type="PANTHER" id="PTHR43875:SF1">
    <property type="entry name" value="OSMOPROTECTIVE COMPOUNDS UPTAKE ATP-BINDING PROTEIN GGTA"/>
    <property type="match status" value="1"/>
</dbReference>
<dbReference type="SUPFAM" id="SSF52540">
    <property type="entry name" value="P-loop containing nucleoside triphosphate hydrolases"/>
    <property type="match status" value="1"/>
</dbReference>
<proteinExistence type="predicted"/>
<dbReference type="InterPro" id="IPR027417">
    <property type="entry name" value="P-loop_NTPase"/>
</dbReference>
<organism evidence="2 3">
    <name type="scientific">Brevibacterium iodinum ATCC 49514</name>
    <dbReference type="NCBI Taxonomy" id="1255616"/>
    <lineage>
        <taxon>Bacteria</taxon>
        <taxon>Bacillati</taxon>
        <taxon>Actinomycetota</taxon>
        <taxon>Actinomycetes</taxon>
        <taxon>Micrococcales</taxon>
        <taxon>Brevibacteriaceae</taxon>
        <taxon>Brevibacterium</taxon>
    </lineage>
</organism>
<dbReference type="InterPro" id="IPR013611">
    <property type="entry name" value="Transp-assoc_OB_typ2"/>
</dbReference>
<reference evidence="3" key="1">
    <citation type="submission" date="2017-03" db="EMBL/GenBank/DDBJ databases">
        <authorList>
            <person name="Monnet C."/>
        </authorList>
    </citation>
    <scope>NUCLEOTIDE SEQUENCE [LARGE SCALE GENOMIC DNA]</scope>
    <source>
        <strain evidence="3">ATCC 49514</strain>
    </source>
</reference>
<sequence>MDEPLSNLDAKLRVQTRAQIASLTRRLGVTTVYVTHDQVEAMTMGDRVAVLADGRLQQVDTPANLYDRPANLFVAGFMGSPAMNLVGVPVEGTSLRLGDVELSLTAQQREQVTGETVTVGIRPEDLQVTEAQGLEVTVDLVEELGADAYVHGRAVLAAGEKTVVARVAGRSTIRRGDTVRVAPDAARLHLFDTDSGSRLAEDARRAA</sequence>
<dbReference type="InterPro" id="IPR012340">
    <property type="entry name" value="NA-bd_OB-fold"/>
</dbReference>